<evidence type="ECO:0000256" key="6">
    <source>
        <dbReference type="ARBA" id="ARBA00023049"/>
    </source>
</evidence>
<comment type="caution">
    <text evidence="13">The sequence shown here is derived from an EMBL/GenBank/DDBJ whole genome shotgun (WGS) entry which is preliminary data.</text>
</comment>
<dbReference type="CDD" id="cd06456">
    <property type="entry name" value="M3A_DCP"/>
    <property type="match status" value="1"/>
</dbReference>
<dbReference type="InterPro" id="IPR024079">
    <property type="entry name" value="MetalloPept_cat_dom_sf"/>
</dbReference>
<evidence type="ECO:0000313" key="13">
    <source>
        <dbReference type="EMBL" id="KAL3789951.1"/>
    </source>
</evidence>
<organism evidence="13 14">
    <name type="scientific">Cyclotella atomus</name>
    <dbReference type="NCBI Taxonomy" id="382360"/>
    <lineage>
        <taxon>Eukaryota</taxon>
        <taxon>Sar</taxon>
        <taxon>Stramenopiles</taxon>
        <taxon>Ochrophyta</taxon>
        <taxon>Bacillariophyta</taxon>
        <taxon>Coscinodiscophyceae</taxon>
        <taxon>Thalassiosirophycidae</taxon>
        <taxon>Stephanodiscales</taxon>
        <taxon>Stephanodiscaceae</taxon>
        <taxon>Cyclotella</taxon>
    </lineage>
</organism>
<dbReference type="GO" id="GO:0006508">
    <property type="term" value="P:proteolysis"/>
    <property type="evidence" value="ECO:0007669"/>
    <property type="project" value="UniProtKB-KW"/>
</dbReference>
<keyword evidence="10" id="KW-0732">Signal</keyword>
<dbReference type="EMBL" id="JALLPJ020000512">
    <property type="protein sequence ID" value="KAL3789951.1"/>
    <property type="molecule type" value="Genomic_DNA"/>
</dbReference>
<protein>
    <recommendedName>
        <fullName evidence="8">oligopeptidase A</fullName>
        <ecNumber evidence="8">3.4.24.70</ecNumber>
    </recommendedName>
</protein>
<name>A0ABD3PRT0_9STRA</name>
<dbReference type="EC" id="3.4.24.70" evidence="8"/>
<keyword evidence="5 9" id="KW-0862">Zinc</keyword>
<keyword evidence="4 9" id="KW-0378">Hydrolase</keyword>
<proteinExistence type="inferred from homology"/>
<dbReference type="GO" id="GO:0004222">
    <property type="term" value="F:metalloendopeptidase activity"/>
    <property type="evidence" value="ECO:0007669"/>
    <property type="project" value="UniProtKB-EC"/>
</dbReference>
<dbReference type="AlphaFoldDB" id="A0ABD3PRT0"/>
<dbReference type="Pfam" id="PF01432">
    <property type="entry name" value="Peptidase_M3"/>
    <property type="match status" value="1"/>
</dbReference>
<keyword evidence="3 9" id="KW-0479">Metal-binding</keyword>
<evidence type="ECO:0000256" key="7">
    <source>
        <dbReference type="ARBA" id="ARBA00024603"/>
    </source>
</evidence>
<dbReference type="PANTHER" id="PTHR11804">
    <property type="entry name" value="PROTEASE M3 THIMET OLIGOPEPTIDASE-RELATED"/>
    <property type="match status" value="1"/>
</dbReference>
<comment type="cofactor">
    <cofactor evidence="9">
        <name>Zn(2+)</name>
        <dbReference type="ChEBI" id="CHEBI:29105"/>
    </cofactor>
    <text evidence="9">Binds 1 zinc ion.</text>
</comment>
<keyword evidence="2 9" id="KW-0645">Protease</keyword>
<feature type="signal peptide" evidence="10">
    <location>
        <begin position="1"/>
        <end position="20"/>
    </location>
</feature>
<evidence type="ECO:0000256" key="2">
    <source>
        <dbReference type="ARBA" id="ARBA00022670"/>
    </source>
</evidence>
<feature type="domain" description="Oligopeptidase A N-terminal" evidence="12">
    <location>
        <begin position="71"/>
        <end position="204"/>
    </location>
</feature>
<evidence type="ECO:0000256" key="10">
    <source>
        <dbReference type="SAM" id="SignalP"/>
    </source>
</evidence>
<reference evidence="13 14" key="1">
    <citation type="submission" date="2024-10" db="EMBL/GenBank/DDBJ databases">
        <title>Updated reference genomes for cyclostephanoid diatoms.</title>
        <authorList>
            <person name="Roberts W.R."/>
            <person name="Alverson A.J."/>
        </authorList>
    </citation>
    <scope>NUCLEOTIDE SEQUENCE [LARGE SCALE GENOMIC DNA]</scope>
    <source>
        <strain evidence="13 14">AJA010-31</strain>
    </source>
</reference>
<evidence type="ECO:0000313" key="14">
    <source>
        <dbReference type="Proteomes" id="UP001530400"/>
    </source>
</evidence>
<dbReference type="PANTHER" id="PTHR11804:SF83">
    <property type="entry name" value="LD37516P"/>
    <property type="match status" value="1"/>
</dbReference>
<dbReference type="SUPFAM" id="SSF55486">
    <property type="entry name" value="Metalloproteases ('zincins'), catalytic domain"/>
    <property type="match status" value="1"/>
</dbReference>
<accession>A0ABD3PRT0</accession>
<evidence type="ECO:0000256" key="9">
    <source>
        <dbReference type="RuleBase" id="RU003435"/>
    </source>
</evidence>
<evidence type="ECO:0000259" key="12">
    <source>
        <dbReference type="Pfam" id="PF19310"/>
    </source>
</evidence>
<evidence type="ECO:0000256" key="1">
    <source>
        <dbReference type="ARBA" id="ARBA00006040"/>
    </source>
</evidence>
<dbReference type="FunFam" id="3.40.390.10:FF:000009">
    <property type="entry name" value="Oligopeptidase A"/>
    <property type="match status" value="1"/>
</dbReference>
<dbReference type="GO" id="GO:0005829">
    <property type="term" value="C:cytosol"/>
    <property type="evidence" value="ECO:0007669"/>
    <property type="project" value="UniProtKB-ARBA"/>
</dbReference>
<dbReference type="InterPro" id="IPR001567">
    <property type="entry name" value="Pept_M3A_M3B_dom"/>
</dbReference>
<evidence type="ECO:0000256" key="4">
    <source>
        <dbReference type="ARBA" id="ARBA00022801"/>
    </source>
</evidence>
<keyword evidence="14" id="KW-1185">Reference proteome</keyword>
<dbReference type="Gene3D" id="3.40.390.10">
    <property type="entry name" value="Collagenase (Catalytic Domain)"/>
    <property type="match status" value="1"/>
</dbReference>
<dbReference type="InterPro" id="IPR024077">
    <property type="entry name" value="Neurolysin/TOP_dom2"/>
</dbReference>
<dbReference type="Proteomes" id="UP001530400">
    <property type="component" value="Unassembled WGS sequence"/>
</dbReference>
<feature type="chain" id="PRO_5044746711" description="oligopeptidase A" evidence="10">
    <location>
        <begin position="21"/>
        <end position="782"/>
    </location>
</feature>
<comment type="catalytic activity">
    <reaction evidence="7">
        <text>Hydrolysis of oligopeptides, with broad specificity. Gly or Ala commonly occur as P1 or P1' residues, but more distant residues are also important, as is shown by the fact that Z-Gly-Pro-Gly-|-Gly-Pro-Ala is cleaved, but not Z-(Gly)(5).</text>
        <dbReference type="EC" id="3.4.24.70"/>
    </reaction>
</comment>
<evidence type="ECO:0000256" key="5">
    <source>
        <dbReference type="ARBA" id="ARBA00022833"/>
    </source>
</evidence>
<sequence length="782" mass="86874">MKIISLALATLLTRPSLSRAFSTPFTTASILTSLKMSTTSTATSVASNPLLQSASLPKFTSITPSDLTPAIESILSSLESEFSSMESSLSSSVESIPYESVLPALEKIQHPLNYAWGIAGHLKGVRDSEELRKEYERNQPNVVKASMKFGQSRVLYEALKRVDDSFAVDNSGDSKDEDFVTAQQKRAVKNSLREMTLAGVGFEEGTPERERFNEIKLRFAELSTAFSNNVLDATKAFGLNVTNKSDVEGVPESAMGMWAQAYKMHLIKEAEGDEEKKKAEEMEVNANEGPWRITLDGPSYVAAMQHLPNRELRKEVYMGYMTRASDLSVKECEKEGEDTVSKNNVEIINEILKLRKEMAGLLGFDNYAELSLSKKMAPSVASVHELSNLIRDKALPAAEKELAAATALARQDGGATYSESNLPKLMPWDTAFWVERLKEKTFELKEEELRPYFALDAVLGGMFGLVERIFDIEVRAADGQAEVWHPDVKFFTIHDKSDNGKHISSFFLDPYSRPADKRGGAWMADCIGKSAALGFDTPVAYLTCNGSPPVGHKPSLMTFREVETLFHEFGHGLQHMLTKASVGDVAGINGVEWDAVELPSQFMENWCYDKPTVYGFAKHYETGEALPDDMFEKLSKQRTFGAGMMACRQLLFGMMDMELHSNFDPNGSDSIFDVHRRMAEIYTPYSMPVPEDRFLCGFSHIFAGGYSAGYYSYKWAEVMSADAFGAFEDVGLDNEEGVREVGRRFRDTVLSLGGGVAPMEVFKRFRGREPSPEALLRHNGLA</sequence>
<dbReference type="InterPro" id="IPR045090">
    <property type="entry name" value="Pept_M3A_M3B"/>
</dbReference>
<keyword evidence="6 9" id="KW-0482">Metalloprotease</keyword>
<dbReference type="GO" id="GO:0046872">
    <property type="term" value="F:metal ion binding"/>
    <property type="evidence" value="ECO:0007669"/>
    <property type="project" value="UniProtKB-UniRule"/>
</dbReference>
<comment type="similarity">
    <text evidence="1 9">Belongs to the peptidase M3 family.</text>
</comment>
<dbReference type="InterPro" id="IPR045666">
    <property type="entry name" value="OpdA_N"/>
</dbReference>
<dbReference type="Gene3D" id="1.10.1370.10">
    <property type="entry name" value="Neurolysin, domain 3"/>
    <property type="match status" value="1"/>
</dbReference>
<evidence type="ECO:0000256" key="3">
    <source>
        <dbReference type="ARBA" id="ARBA00022723"/>
    </source>
</evidence>
<feature type="domain" description="Peptidase M3A/M3B catalytic" evidence="11">
    <location>
        <begin position="304"/>
        <end position="780"/>
    </location>
</feature>
<dbReference type="InterPro" id="IPR034005">
    <property type="entry name" value="M3A_DCP"/>
</dbReference>
<dbReference type="Gene3D" id="1.10.1370.40">
    <property type="match status" value="1"/>
</dbReference>
<dbReference type="Pfam" id="PF19310">
    <property type="entry name" value="TOP_N"/>
    <property type="match status" value="1"/>
</dbReference>
<evidence type="ECO:0000259" key="11">
    <source>
        <dbReference type="Pfam" id="PF01432"/>
    </source>
</evidence>
<gene>
    <name evidence="13" type="ORF">ACHAWO_002005</name>
</gene>
<evidence type="ECO:0000256" key="8">
    <source>
        <dbReference type="ARBA" id="ARBA00026100"/>
    </source>
</evidence>